<dbReference type="PRINTS" id="PR00946">
    <property type="entry name" value="HGSCAVENGER"/>
</dbReference>
<dbReference type="PATRIC" id="fig|294.133.peg.2902"/>
<dbReference type="AlphaFoldDB" id="A0A0F4V6Z1"/>
<evidence type="ECO:0000256" key="1">
    <source>
        <dbReference type="ARBA" id="ARBA00022723"/>
    </source>
</evidence>
<dbReference type="InterPro" id="IPR006121">
    <property type="entry name" value="HMA_dom"/>
</dbReference>
<evidence type="ECO:0000313" key="4">
    <source>
        <dbReference type="Proteomes" id="UP000033400"/>
    </source>
</evidence>
<proteinExistence type="predicted"/>
<dbReference type="InterPro" id="IPR036163">
    <property type="entry name" value="HMA_dom_sf"/>
</dbReference>
<feature type="domain" description="HMA" evidence="2">
    <location>
        <begin position="2"/>
        <end position="68"/>
    </location>
</feature>
<sequence length="84" mass="8529">MQNQTLNVTGMTCDGCSSNVAKALKAIPGVHDVVVSLSTGEAAVRYDEQLTSPDQLKSAVKGAGYGVDMAKAPSSHQSKGGCCG</sequence>
<dbReference type="SUPFAM" id="SSF55008">
    <property type="entry name" value="HMA, heavy metal-associated domain"/>
    <property type="match status" value="1"/>
</dbReference>
<dbReference type="PROSITE" id="PS50846">
    <property type="entry name" value="HMA_2"/>
    <property type="match status" value="1"/>
</dbReference>
<evidence type="ECO:0000259" key="2">
    <source>
        <dbReference type="PROSITE" id="PS50846"/>
    </source>
</evidence>
<dbReference type="Pfam" id="PF00403">
    <property type="entry name" value="HMA"/>
    <property type="match status" value="1"/>
</dbReference>
<keyword evidence="1" id="KW-0479">Metal-binding</keyword>
<protein>
    <recommendedName>
        <fullName evidence="2">HMA domain-containing protein</fullName>
    </recommendedName>
</protein>
<dbReference type="PANTHER" id="PTHR46594">
    <property type="entry name" value="P-TYPE CATION-TRANSPORTING ATPASE"/>
    <property type="match status" value="1"/>
</dbReference>
<dbReference type="FunFam" id="3.30.70.100:FF:000033">
    <property type="entry name" value="Copper-transporting ATPase HMA5"/>
    <property type="match status" value="1"/>
</dbReference>
<dbReference type="InterPro" id="IPR017969">
    <property type="entry name" value="Heavy-metal-associated_CS"/>
</dbReference>
<evidence type="ECO:0000313" key="3">
    <source>
        <dbReference type="EMBL" id="KJZ64613.1"/>
    </source>
</evidence>
<dbReference type="RefSeq" id="WP_046054703.1">
    <property type="nucleotide sequence ID" value="NZ_LACH01000035.1"/>
</dbReference>
<dbReference type="GO" id="GO:0046872">
    <property type="term" value="F:metal ion binding"/>
    <property type="evidence" value="ECO:0007669"/>
    <property type="project" value="UniProtKB-KW"/>
</dbReference>
<dbReference type="CDD" id="cd00371">
    <property type="entry name" value="HMA"/>
    <property type="match status" value="1"/>
</dbReference>
<gene>
    <name evidence="3" type="ORF">VD17_16495</name>
</gene>
<reference evidence="3 4" key="1">
    <citation type="submission" date="2015-03" db="EMBL/GenBank/DDBJ databases">
        <title>Comparative genomics of Pseudomonas insights into diversity of traits involved in vanlence and defense.</title>
        <authorList>
            <person name="Qin Y."/>
        </authorList>
    </citation>
    <scope>NUCLEOTIDE SEQUENCE [LARGE SCALE GENOMIC DNA]</scope>
    <source>
        <strain evidence="3 4">H24</strain>
    </source>
</reference>
<dbReference type="PROSITE" id="PS01047">
    <property type="entry name" value="HMA_1"/>
    <property type="match status" value="1"/>
</dbReference>
<dbReference type="EMBL" id="LACH01000035">
    <property type="protein sequence ID" value="KJZ64613.1"/>
    <property type="molecule type" value="Genomic_DNA"/>
</dbReference>
<dbReference type="Gene3D" id="3.30.70.100">
    <property type="match status" value="1"/>
</dbReference>
<dbReference type="Proteomes" id="UP000033400">
    <property type="component" value="Unassembled WGS sequence"/>
</dbReference>
<organism evidence="3 4">
    <name type="scientific">Pseudomonas fluorescens</name>
    <dbReference type="NCBI Taxonomy" id="294"/>
    <lineage>
        <taxon>Bacteria</taxon>
        <taxon>Pseudomonadati</taxon>
        <taxon>Pseudomonadota</taxon>
        <taxon>Gammaproteobacteria</taxon>
        <taxon>Pseudomonadales</taxon>
        <taxon>Pseudomonadaceae</taxon>
        <taxon>Pseudomonas</taxon>
    </lineage>
</organism>
<dbReference type="PANTHER" id="PTHR46594:SF4">
    <property type="entry name" value="P-TYPE CATION-TRANSPORTING ATPASE"/>
    <property type="match status" value="1"/>
</dbReference>
<dbReference type="OrthoDB" id="9814359at2"/>
<accession>A0A0F4V6Z1</accession>
<name>A0A0F4V6Z1_PSEFL</name>
<dbReference type="InterPro" id="IPR001802">
    <property type="entry name" value="MerP/CopZ"/>
</dbReference>
<comment type="caution">
    <text evidence="3">The sequence shown here is derived from an EMBL/GenBank/DDBJ whole genome shotgun (WGS) entry which is preliminary data.</text>
</comment>